<comment type="caution">
    <text evidence="2">The sequence shown here is derived from an EMBL/GenBank/DDBJ whole genome shotgun (WGS) entry which is preliminary data.</text>
</comment>
<feature type="compositionally biased region" description="Low complexity" evidence="1">
    <location>
        <begin position="26"/>
        <end position="50"/>
    </location>
</feature>
<sequence>GEDGEVYLRRKGDGGSAGSGDGGQGNEVVGAAAGEGPAGFEAPACAAAEESNPGELPQQRTTCRAMGGRAALERARGLRLLVSGAGTEPVGSASPLGDSGRGQASAASSRVGVPGRWSHGYGASCREQRRRRQLQRPSMVRAVGALGGGLRVVRVGRVATTQLHAVRRLVQI</sequence>
<feature type="non-terminal residue" evidence="2">
    <location>
        <position position="1"/>
    </location>
</feature>
<dbReference type="Proteomes" id="UP000747110">
    <property type="component" value="Unassembled WGS sequence"/>
</dbReference>
<keyword evidence="3" id="KW-1185">Reference proteome</keyword>
<organism evidence="2 3">
    <name type="scientific">Volvox reticuliferus</name>
    <dbReference type="NCBI Taxonomy" id="1737510"/>
    <lineage>
        <taxon>Eukaryota</taxon>
        <taxon>Viridiplantae</taxon>
        <taxon>Chlorophyta</taxon>
        <taxon>core chlorophytes</taxon>
        <taxon>Chlorophyceae</taxon>
        <taxon>CS clade</taxon>
        <taxon>Chlamydomonadales</taxon>
        <taxon>Volvocaceae</taxon>
        <taxon>Volvox</taxon>
    </lineage>
</organism>
<feature type="region of interest" description="Disordered" evidence="1">
    <location>
        <begin position="1"/>
        <end position="60"/>
    </location>
</feature>
<dbReference type="AlphaFoldDB" id="A0A8J4D1N5"/>
<proteinExistence type="predicted"/>
<name>A0A8J4D1N5_9CHLO</name>
<accession>A0A8J4D1N5</accession>
<evidence type="ECO:0000313" key="2">
    <source>
        <dbReference type="EMBL" id="GIL93457.1"/>
    </source>
</evidence>
<reference evidence="2" key="1">
    <citation type="journal article" date="2021" name="Proc. Natl. Acad. Sci. U.S.A.">
        <title>Three genomes in the algal genus Volvox reveal the fate of a haploid sex-determining region after a transition to homothallism.</title>
        <authorList>
            <person name="Yamamoto K."/>
            <person name="Hamaji T."/>
            <person name="Kawai-Toyooka H."/>
            <person name="Matsuzaki R."/>
            <person name="Takahashi F."/>
            <person name="Nishimura Y."/>
            <person name="Kawachi M."/>
            <person name="Noguchi H."/>
            <person name="Minakuchi Y."/>
            <person name="Umen J.G."/>
            <person name="Toyoda A."/>
            <person name="Nozaki H."/>
        </authorList>
    </citation>
    <scope>NUCLEOTIDE SEQUENCE</scope>
    <source>
        <strain evidence="2">NIES-3786</strain>
    </source>
</reference>
<feature type="region of interest" description="Disordered" evidence="1">
    <location>
        <begin position="85"/>
        <end position="134"/>
    </location>
</feature>
<feature type="compositionally biased region" description="Basic and acidic residues" evidence="1">
    <location>
        <begin position="1"/>
        <end position="13"/>
    </location>
</feature>
<evidence type="ECO:0000256" key="1">
    <source>
        <dbReference type="SAM" id="MobiDB-lite"/>
    </source>
</evidence>
<dbReference type="EMBL" id="BNCP01000101">
    <property type="protein sequence ID" value="GIL93457.1"/>
    <property type="molecule type" value="Genomic_DNA"/>
</dbReference>
<gene>
    <name evidence="2" type="ORF">Vretifemale_20853</name>
</gene>
<feature type="compositionally biased region" description="Gly residues" evidence="1">
    <location>
        <begin position="14"/>
        <end position="25"/>
    </location>
</feature>
<protein>
    <submittedName>
        <fullName evidence="2">Uncharacterized protein</fullName>
    </submittedName>
</protein>
<evidence type="ECO:0000313" key="3">
    <source>
        <dbReference type="Proteomes" id="UP000747110"/>
    </source>
</evidence>